<feature type="transmembrane region" description="Helical" evidence="6">
    <location>
        <begin position="120"/>
        <end position="144"/>
    </location>
</feature>
<keyword evidence="9" id="KW-1185">Reference proteome</keyword>
<proteinExistence type="predicted"/>
<keyword evidence="4 6" id="KW-0472">Membrane</keyword>
<reference evidence="8 9" key="1">
    <citation type="submission" date="2020-05" db="EMBL/GenBank/DDBJ databases">
        <title>Identification and distribution of gene clusters putatively required for synthesis of sphingolipid metabolism inhibitors in phylogenetically diverse species of the filamentous fungus Fusarium.</title>
        <authorList>
            <person name="Kim H.-S."/>
            <person name="Busman M."/>
            <person name="Brown D.W."/>
            <person name="Divon H."/>
            <person name="Uhlig S."/>
            <person name="Proctor R.H."/>
        </authorList>
    </citation>
    <scope>NUCLEOTIDE SEQUENCE [LARGE SCALE GENOMIC DNA]</scope>
    <source>
        <strain evidence="8 9">NRRL 66243</strain>
    </source>
</reference>
<dbReference type="InterPro" id="IPR011701">
    <property type="entry name" value="MFS"/>
</dbReference>
<feature type="transmembrane region" description="Helical" evidence="6">
    <location>
        <begin position="188"/>
        <end position="208"/>
    </location>
</feature>
<keyword evidence="5" id="KW-0325">Glycoprotein</keyword>
<feature type="transmembrane region" description="Helical" evidence="6">
    <location>
        <begin position="156"/>
        <end position="176"/>
    </location>
</feature>
<evidence type="ECO:0000256" key="1">
    <source>
        <dbReference type="ARBA" id="ARBA00004141"/>
    </source>
</evidence>
<dbReference type="PROSITE" id="PS50850">
    <property type="entry name" value="MFS"/>
    <property type="match status" value="1"/>
</dbReference>
<comment type="subcellular location">
    <subcellularLocation>
        <location evidence="1">Membrane</location>
        <topology evidence="1">Multi-pass membrane protein</topology>
    </subcellularLocation>
</comment>
<dbReference type="OrthoDB" id="6770063at2759"/>
<dbReference type="SUPFAM" id="SSF103473">
    <property type="entry name" value="MFS general substrate transporter"/>
    <property type="match status" value="1"/>
</dbReference>
<sequence length="403" mass="43231">MADVEAPLLPNVEVRVAKQTRLFYGIVTILLLGEIISNADASMMLASGARIMSEFNNLQNVDWLSTSYSLGVCAAQPLYGKLSDIYGRRAMMLAAYISYFFGCTISGFSLVYWHVIGGRIITGIGGAGLMTMASIIITVAELLFSYSDIVPVRDLAVWRSYINLCMTLGRSLGGPLGGWLTDAVGWRWLFHLQAALTATAVIPLALMLGSEHGRDDTADNKTSKAKLQGIDCNDSQLMTPISGVLLALALSCLVGFVLVERHVARDPVFPLSLLQQPNVLASYLVTHRATATEAGARLVPAVVGNAIGGLLAGTIIKRTGRFKFITSIACVFAASSYAMVWLFWDGTSRRWESLYIFPSGFGTGMLQAGAFVSMASCLEANQVAVATGGYFLFMNIGSTASLL</sequence>
<evidence type="ECO:0000256" key="6">
    <source>
        <dbReference type="SAM" id="Phobius"/>
    </source>
</evidence>
<dbReference type="PANTHER" id="PTHR23501">
    <property type="entry name" value="MAJOR FACILITATOR SUPERFAMILY"/>
    <property type="match status" value="1"/>
</dbReference>
<dbReference type="Proteomes" id="UP000530670">
    <property type="component" value="Unassembled WGS sequence"/>
</dbReference>
<dbReference type="PANTHER" id="PTHR23501:SF33">
    <property type="entry name" value="MAJOR FACILITATOR SUPERFAMILY (MFS) PROFILE DOMAIN-CONTAINING PROTEIN"/>
    <property type="match status" value="1"/>
</dbReference>
<dbReference type="EMBL" id="JAAQRI010000260">
    <property type="protein sequence ID" value="KAF5622581.1"/>
    <property type="molecule type" value="Genomic_DNA"/>
</dbReference>
<evidence type="ECO:0000259" key="7">
    <source>
        <dbReference type="PROSITE" id="PS50850"/>
    </source>
</evidence>
<feature type="transmembrane region" description="Helical" evidence="6">
    <location>
        <begin position="22"/>
        <end position="46"/>
    </location>
</feature>
<dbReference type="GeneID" id="59296054"/>
<feature type="domain" description="Major facilitator superfamily (MFS) profile" evidence="7">
    <location>
        <begin position="26"/>
        <end position="403"/>
    </location>
</feature>
<evidence type="ECO:0000256" key="4">
    <source>
        <dbReference type="ARBA" id="ARBA00023136"/>
    </source>
</evidence>
<keyword evidence="3 6" id="KW-1133">Transmembrane helix</keyword>
<dbReference type="Pfam" id="PF07690">
    <property type="entry name" value="MFS_1"/>
    <property type="match status" value="1"/>
</dbReference>
<dbReference type="GO" id="GO:0015174">
    <property type="term" value="F:basic amino acid transmembrane transporter activity"/>
    <property type="evidence" value="ECO:0007669"/>
    <property type="project" value="TreeGrafter"/>
</dbReference>
<name>A0A8H5QZE8_9HYPO</name>
<keyword evidence="2 6" id="KW-0812">Transmembrane</keyword>
<evidence type="ECO:0000256" key="3">
    <source>
        <dbReference type="ARBA" id="ARBA00022989"/>
    </source>
</evidence>
<protein>
    <submittedName>
        <fullName evidence="8">Major facilitator superfamily domain protein</fullName>
    </submittedName>
</protein>
<feature type="transmembrane region" description="Helical" evidence="6">
    <location>
        <begin position="237"/>
        <end position="259"/>
    </location>
</feature>
<dbReference type="AlphaFoldDB" id="A0A8H5QZE8"/>
<dbReference type="Gene3D" id="1.20.1250.20">
    <property type="entry name" value="MFS general substrate transporter like domains"/>
    <property type="match status" value="1"/>
</dbReference>
<evidence type="ECO:0000256" key="5">
    <source>
        <dbReference type="ARBA" id="ARBA00023180"/>
    </source>
</evidence>
<feature type="transmembrane region" description="Helical" evidence="6">
    <location>
        <begin position="324"/>
        <end position="344"/>
    </location>
</feature>
<accession>A0A8H5QZE8</accession>
<dbReference type="InterPro" id="IPR036259">
    <property type="entry name" value="MFS_trans_sf"/>
</dbReference>
<dbReference type="GO" id="GO:0000329">
    <property type="term" value="C:fungal-type vacuole membrane"/>
    <property type="evidence" value="ECO:0007669"/>
    <property type="project" value="TreeGrafter"/>
</dbReference>
<feature type="transmembrane region" description="Helical" evidence="6">
    <location>
        <begin position="356"/>
        <end position="376"/>
    </location>
</feature>
<evidence type="ECO:0000313" key="8">
    <source>
        <dbReference type="EMBL" id="KAF5622581.1"/>
    </source>
</evidence>
<organism evidence="8 9">
    <name type="scientific">Fusarium tjaetaba</name>
    <dbReference type="NCBI Taxonomy" id="1567544"/>
    <lineage>
        <taxon>Eukaryota</taxon>
        <taxon>Fungi</taxon>
        <taxon>Dikarya</taxon>
        <taxon>Ascomycota</taxon>
        <taxon>Pezizomycotina</taxon>
        <taxon>Sordariomycetes</taxon>
        <taxon>Hypocreomycetidae</taxon>
        <taxon>Hypocreales</taxon>
        <taxon>Nectriaceae</taxon>
        <taxon>Fusarium</taxon>
        <taxon>Fusarium fujikuroi species complex</taxon>
    </lineage>
</organism>
<feature type="transmembrane region" description="Helical" evidence="6">
    <location>
        <begin position="383"/>
        <end position="402"/>
    </location>
</feature>
<gene>
    <name evidence="8" type="ORF">FTJAE_10899</name>
</gene>
<evidence type="ECO:0000313" key="9">
    <source>
        <dbReference type="Proteomes" id="UP000530670"/>
    </source>
</evidence>
<feature type="transmembrane region" description="Helical" evidence="6">
    <location>
        <begin position="93"/>
        <end position="114"/>
    </location>
</feature>
<dbReference type="InterPro" id="IPR020846">
    <property type="entry name" value="MFS_dom"/>
</dbReference>
<comment type="caution">
    <text evidence="8">The sequence shown here is derived from an EMBL/GenBank/DDBJ whole genome shotgun (WGS) entry which is preliminary data.</text>
</comment>
<evidence type="ECO:0000256" key="2">
    <source>
        <dbReference type="ARBA" id="ARBA00022692"/>
    </source>
</evidence>
<dbReference type="RefSeq" id="XP_037202053.1">
    <property type="nucleotide sequence ID" value="XM_037343784.1"/>
</dbReference>